<gene>
    <name evidence="9" type="ORF">AVDCRST_MAG93-8276</name>
</gene>
<evidence type="ECO:0000256" key="2">
    <source>
        <dbReference type="ARBA" id="ARBA00022448"/>
    </source>
</evidence>
<proteinExistence type="predicted"/>
<evidence type="ECO:0000256" key="7">
    <source>
        <dbReference type="SAM" id="Phobius"/>
    </source>
</evidence>
<dbReference type="GO" id="GO:0005886">
    <property type="term" value="C:plasma membrane"/>
    <property type="evidence" value="ECO:0007669"/>
    <property type="project" value="UniProtKB-SubCell"/>
</dbReference>
<organism evidence="9">
    <name type="scientific">uncultured Chloroflexia bacterium</name>
    <dbReference type="NCBI Taxonomy" id="1672391"/>
    <lineage>
        <taxon>Bacteria</taxon>
        <taxon>Bacillati</taxon>
        <taxon>Chloroflexota</taxon>
        <taxon>Chloroflexia</taxon>
        <taxon>environmental samples</taxon>
    </lineage>
</organism>
<feature type="non-terminal residue" evidence="9">
    <location>
        <position position="121"/>
    </location>
</feature>
<protein>
    <submittedName>
        <fullName evidence="9">Uncharacterized MFS-type transporter</fullName>
    </submittedName>
</protein>
<feature type="transmembrane region" description="Helical" evidence="7">
    <location>
        <begin position="55"/>
        <end position="79"/>
    </location>
</feature>
<keyword evidence="2" id="KW-0813">Transport</keyword>
<reference evidence="9" key="1">
    <citation type="submission" date="2020-02" db="EMBL/GenBank/DDBJ databases">
        <authorList>
            <person name="Meier V. D."/>
        </authorList>
    </citation>
    <scope>NUCLEOTIDE SEQUENCE</scope>
    <source>
        <strain evidence="9">AVDCRST_MAG93</strain>
    </source>
</reference>
<evidence type="ECO:0000256" key="3">
    <source>
        <dbReference type="ARBA" id="ARBA00022475"/>
    </source>
</evidence>
<feature type="domain" description="Major facilitator superfamily (MFS) profile" evidence="8">
    <location>
        <begin position="18"/>
        <end position="121"/>
    </location>
</feature>
<dbReference type="InterPro" id="IPR020846">
    <property type="entry name" value="MFS_dom"/>
</dbReference>
<evidence type="ECO:0000313" key="9">
    <source>
        <dbReference type="EMBL" id="CAA9369350.1"/>
    </source>
</evidence>
<dbReference type="InterPro" id="IPR036259">
    <property type="entry name" value="MFS_trans_sf"/>
</dbReference>
<feature type="transmembrane region" description="Helical" evidence="7">
    <location>
        <begin position="91"/>
        <end position="112"/>
    </location>
</feature>
<keyword evidence="5 7" id="KW-1133">Transmembrane helix</keyword>
<dbReference type="GO" id="GO:0022857">
    <property type="term" value="F:transmembrane transporter activity"/>
    <property type="evidence" value="ECO:0007669"/>
    <property type="project" value="InterPro"/>
</dbReference>
<keyword evidence="3" id="KW-1003">Cell membrane</keyword>
<dbReference type="PROSITE" id="PS50850">
    <property type="entry name" value="MFS"/>
    <property type="match status" value="1"/>
</dbReference>
<dbReference type="InterPro" id="IPR005828">
    <property type="entry name" value="MFS_sugar_transport-like"/>
</dbReference>
<evidence type="ECO:0000256" key="5">
    <source>
        <dbReference type="ARBA" id="ARBA00022989"/>
    </source>
</evidence>
<dbReference type="EMBL" id="CADCTR010002788">
    <property type="protein sequence ID" value="CAA9369350.1"/>
    <property type="molecule type" value="Genomic_DNA"/>
</dbReference>
<dbReference type="SUPFAM" id="SSF103473">
    <property type="entry name" value="MFS general substrate transporter"/>
    <property type="match status" value="1"/>
</dbReference>
<evidence type="ECO:0000256" key="4">
    <source>
        <dbReference type="ARBA" id="ARBA00022692"/>
    </source>
</evidence>
<accession>A0A6J4MXH3</accession>
<dbReference type="PANTHER" id="PTHR43045:SF1">
    <property type="entry name" value="SHIKIMATE TRANSPORTER"/>
    <property type="match status" value="1"/>
</dbReference>
<dbReference type="Pfam" id="PF00083">
    <property type="entry name" value="Sugar_tr"/>
    <property type="match status" value="1"/>
</dbReference>
<comment type="subcellular location">
    <subcellularLocation>
        <location evidence="1">Cell membrane</location>
        <topology evidence="1">Multi-pass membrane protein</topology>
    </subcellularLocation>
</comment>
<dbReference type="PANTHER" id="PTHR43045">
    <property type="entry name" value="SHIKIMATE TRANSPORTER"/>
    <property type="match status" value="1"/>
</dbReference>
<feature type="transmembrane region" description="Helical" evidence="7">
    <location>
        <begin position="30"/>
        <end position="49"/>
    </location>
</feature>
<sequence>MESVGGQEQLPETSIRKVALASFIGTAIEWYDYFLYGTAAALVFNQLFFPEFSPLAGTLASFATFAVGFFARPVGGVVFGHFGDRIGRKTMLVLTLLIMGVATFLIGLLPTYETIGVWAPI</sequence>
<dbReference type="Gene3D" id="1.20.1250.20">
    <property type="entry name" value="MFS general substrate transporter like domains"/>
    <property type="match status" value="1"/>
</dbReference>
<dbReference type="AlphaFoldDB" id="A0A6J4MXH3"/>
<keyword evidence="4 7" id="KW-0812">Transmembrane</keyword>
<keyword evidence="6 7" id="KW-0472">Membrane</keyword>
<evidence type="ECO:0000256" key="6">
    <source>
        <dbReference type="ARBA" id="ARBA00023136"/>
    </source>
</evidence>
<evidence type="ECO:0000256" key="1">
    <source>
        <dbReference type="ARBA" id="ARBA00004651"/>
    </source>
</evidence>
<name>A0A6J4MXH3_9CHLR</name>
<evidence type="ECO:0000259" key="8">
    <source>
        <dbReference type="PROSITE" id="PS50850"/>
    </source>
</evidence>